<evidence type="ECO:0000256" key="1">
    <source>
        <dbReference type="SAM" id="Phobius"/>
    </source>
</evidence>
<protein>
    <recommendedName>
        <fullName evidence="5">NHL repeat-containing protein</fullName>
    </recommendedName>
</protein>
<dbReference type="EMBL" id="JAIWQS010000007">
    <property type="protein sequence ID" value="KAJ8758954.1"/>
    <property type="molecule type" value="Genomic_DNA"/>
</dbReference>
<keyword evidence="1" id="KW-0472">Membrane</keyword>
<evidence type="ECO:0008006" key="5">
    <source>
        <dbReference type="Google" id="ProtNLM"/>
    </source>
</evidence>
<evidence type="ECO:0000313" key="3">
    <source>
        <dbReference type="EMBL" id="KAJ8758954.1"/>
    </source>
</evidence>
<keyword evidence="1" id="KW-1133">Transmembrane helix</keyword>
<evidence type="ECO:0000256" key="2">
    <source>
        <dbReference type="SAM" id="SignalP"/>
    </source>
</evidence>
<feature type="chain" id="PRO_5043328373" description="NHL repeat-containing protein" evidence="2">
    <location>
        <begin position="24"/>
        <end position="279"/>
    </location>
</feature>
<dbReference type="AlphaFoldDB" id="A0AAV8SYF9"/>
<dbReference type="InterPro" id="IPR011042">
    <property type="entry name" value="6-blade_b-propeller_TolB-like"/>
</dbReference>
<accession>A0AAV8SYF9</accession>
<evidence type="ECO:0000313" key="4">
    <source>
        <dbReference type="Proteomes" id="UP001159364"/>
    </source>
</evidence>
<feature type="signal peptide" evidence="2">
    <location>
        <begin position="1"/>
        <end position="23"/>
    </location>
</feature>
<keyword evidence="1" id="KW-0812">Transmembrane</keyword>
<keyword evidence="4" id="KW-1185">Reference proteome</keyword>
<name>A0AAV8SYF9_9ROSI</name>
<proteinExistence type="predicted"/>
<organism evidence="3 4">
    <name type="scientific">Erythroxylum novogranatense</name>
    <dbReference type="NCBI Taxonomy" id="1862640"/>
    <lineage>
        <taxon>Eukaryota</taxon>
        <taxon>Viridiplantae</taxon>
        <taxon>Streptophyta</taxon>
        <taxon>Embryophyta</taxon>
        <taxon>Tracheophyta</taxon>
        <taxon>Spermatophyta</taxon>
        <taxon>Magnoliopsida</taxon>
        <taxon>eudicotyledons</taxon>
        <taxon>Gunneridae</taxon>
        <taxon>Pentapetalae</taxon>
        <taxon>rosids</taxon>
        <taxon>fabids</taxon>
        <taxon>Malpighiales</taxon>
        <taxon>Erythroxylaceae</taxon>
        <taxon>Erythroxylum</taxon>
    </lineage>
</organism>
<sequence>MIVSLSPMASLLYSLPFFAFILSLPLNQGNHETAKPKVVMEEGYMVTTLIDGHKLKINPHEVLSRPGTSDLLILDSSGSAFYTVSFPISQGAAVNRFLGDGIAGYLDGELSSARFNGPRSFAVDLKGNVYVADKINRVIRKISGSGVTTIAGNYSKEGKADGPGKVASFSNDFELAFIPEKCVLLVSDHGNQLVRQINLKPEDCVRGSHSALGAVSVWALGLGLSCLIGMIIGIVVRPYVIPHTGSVQRTSFQADMEALPNHFGETSADNLLRHQKRSC</sequence>
<dbReference type="Gene3D" id="2.120.10.30">
    <property type="entry name" value="TolB, C-terminal domain"/>
    <property type="match status" value="1"/>
</dbReference>
<keyword evidence="2" id="KW-0732">Signal</keyword>
<reference evidence="3 4" key="1">
    <citation type="submission" date="2021-09" db="EMBL/GenBank/DDBJ databases">
        <title>Genomic insights and catalytic innovation underlie evolution of tropane alkaloids biosynthesis.</title>
        <authorList>
            <person name="Wang Y.-J."/>
            <person name="Tian T."/>
            <person name="Huang J.-P."/>
            <person name="Huang S.-X."/>
        </authorList>
    </citation>
    <scope>NUCLEOTIDE SEQUENCE [LARGE SCALE GENOMIC DNA]</scope>
    <source>
        <strain evidence="3">KIB-2018</strain>
        <tissue evidence="3">Leaf</tissue>
    </source>
</reference>
<feature type="transmembrane region" description="Helical" evidence="1">
    <location>
        <begin position="211"/>
        <end position="236"/>
    </location>
</feature>
<dbReference type="PANTHER" id="PTHR13833">
    <property type="match status" value="1"/>
</dbReference>
<dbReference type="PANTHER" id="PTHR13833:SF71">
    <property type="entry name" value="NHL DOMAIN-CONTAINING PROTEIN"/>
    <property type="match status" value="1"/>
</dbReference>
<gene>
    <name evidence="3" type="ORF">K2173_003192</name>
</gene>
<dbReference type="SUPFAM" id="SSF101898">
    <property type="entry name" value="NHL repeat"/>
    <property type="match status" value="1"/>
</dbReference>
<comment type="caution">
    <text evidence="3">The sequence shown here is derived from an EMBL/GenBank/DDBJ whole genome shotgun (WGS) entry which is preliminary data.</text>
</comment>
<dbReference type="Proteomes" id="UP001159364">
    <property type="component" value="Linkage Group LG07"/>
</dbReference>